<dbReference type="AlphaFoldDB" id="A0A7Z0QIK1"/>
<dbReference type="GeneID" id="64070696"/>
<dbReference type="EMBL" id="CP088280">
    <property type="protein sequence ID" value="UGX98046.1"/>
    <property type="molecule type" value="Genomic_DNA"/>
</dbReference>
<evidence type="ECO:0000313" key="4">
    <source>
        <dbReference type="Proteomes" id="UP000564836"/>
    </source>
</evidence>
<organism evidence="2">
    <name type="scientific">Bradyrhizobium barranii subsp. barranii</name>
    <dbReference type="NCBI Taxonomy" id="2823807"/>
    <lineage>
        <taxon>Bacteria</taxon>
        <taxon>Pseudomonadati</taxon>
        <taxon>Pseudomonadota</taxon>
        <taxon>Alphaproteobacteria</taxon>
        <taxon>Hyphomicrobiales</taxon>
        <taxon>Nitrobacteraceae</taxon>
        <taxon>Bradyrhizobium</taxon>
        <taxon>Bradyrhizobium barranii</taxon>
    </lineage>
</organism>
<gene>
    <name evidence="3" type="ORF">G6321_00024115</name>
    <name evidence="2" type="ORF">G6321_44085</name>
</gene>
<dbReference type="Proteomes" id="UP000564836">
    <property type="component" value="Chromosome"/>
</dbReference>
<reference evidence="2" key="2">
    <citation type="submission" date="2020-06" db="EMBL/GenBank/DDBJ databases">
        <title>Whole Genome Sequence of Bradyrhizobium sp. Strain 323S2.</title>
        <authorList>
            <person name="Bromfield E.S.P."/>
        </authorList>
    </citation>
    <scope>NUCLEOTIDE SEQUENCE [LARGE SCALE GENOMIC DNA]</scope>
    <source>
        <strain evidence="2">323S2</strain>
    </source>
</reference>
<dbReference type="EMBL" id="JACBFH010000001">
    <property type="protein sequence ID" value="NYY95140.1"/>
    <property type="molecule type" value="Genomic_DNA"/>
</dbReference>
<protein>
    <submittedName>
        <fullName evidence="2">Uncharacterized protein</fullName>
    </submittedName>
</protein>
<feature type="compositionally biased region" description="Basic residues" evidence="1">
    <location>
        <begin position="46"/>
        <end position="60"/>
    </location>
</feature>
<name>A0A7Z0QIK1_9BRAD</name>
<reference evidence="3 4" key="1">
    <citation type="journal article" date="2017" name="Syst. Appl. Microbiol.">
        <title>Soybeans inoculated with root zone soils of Canadian native legumes harbour diverse and novel Bradyrhizobium spp. that possess agricultural potential.</title>
        <authorList>
            <person name="Bromfield E.S.P."/>
            <person name="Cloutier S."/>
            <person name="Tambong J.T."/>
            <person name="Tran Thi T.V."/>
        </authorList>
    </citation>
    <scope>NUCLEOTIDE SEQUENCE [LARGE SCALE GENOMIC DNA]</scope>
    <source>
        <strain evidence="3 4">323S2</strain>
    </source>
</reference>
<evidence type="ECO:0000313" key="2">
    <source>
        <dbReference type="EMBL" id="NYY95140.1"/>
    </source>
</evidence>
<sequence>MAVNKPTGDNARKGAVKKRSQTKTTIGGATGYTKRDRTSGEFMAVKKPKKAKKAAKKFKGVRVERAKKSAKRGR</sequence>
<evidence type="ECO:0000313" key="3">
    <source>
        <dbReference type="EMBL" id="UGX98046.1"/>
    </source>
</evidence>
<feature type="region of interest" description="Disordered" evidence="1">
    <location>
        <begin position="1"/>
        <end position="74"/>
    </location>
</feature>
<reference evidence="3 4" key="3">
    <citation type="journal article" date="2022" name="Int. J. Syst. Evol. Microbiol.">
        <title>Strains of Bradyrhizobium barranii sp. nov. associated with legumes native to Canada are symbionts of soybeans and belong to different subspecies (subsp. barranii subsp. nov. and subsp. apii subsp. nov.) and symbiovars (sv. glycinearum and sv. septentrionale).</title>
        <authorList>
            <person name="Bromfield E.S.P."/>
            <person name="Cloutier S."/>
            <person name="Wasai-Hara S."/>
            <person name="Minamisawa K."/>
        </authorList>
    </citation>
    <scope>NUCLEOTIDE SEQUENCE [LARGE SCALE GENOMIC DNA]</scope>
    <source>
        <strain evidence="3 4">323S2</strain>
    </source>
</reference>
<dbReference type="RefSeq" id="WP_014494414.1">
    <property type="nucleotide sequence ID" value="NZ_CP088280.1"/>
</dbReference>
<accession>A0A7Z0QIK1</accession>
<proteinExistence type="predicted"/>
<evidence type="ECO:0000256" key="1">
    <source>
        <dbReference type="SAM" id="MobiDB-lite"/>
    </source>
</evidence>